<comment type="caution">
    <text evidence="1">The sequence shown here is derived from an EMBL/GenBank/DDBJ whole genome shotgun (WGS) entry which is preliminary data.</text>
</comment>
<proteinExistence type="predicted"/>
<evidence type="ECO:0000313" key="1">
    <source>
        <dbReference type="EMBL" id="KAF9503729.1"/>
    </source>
</evidence>
<accession>A0A9P6AEI7</accession>
<keyword evidence="2" id="KW-1185">Reference proteome</keyword>
<reference evidence="1" key="1">
    <citation type="journal article" date="2020" name="Nat. Commun.">
        <title>Large-scale genome sequencing of mycorrhizal fungi provides insights into the early evolution of symbiotic traits.</title>
        <authorList>
            <person name="Miyauchi S."/>
            <person name="Kiss E."/>
            <person name="Kuo A."/>
            <person name="Drula E."/>
            <person name="Kohler A."/>
            <person name="Sanchez-Garcia M."/>
            <person name="Morin E."/>
            <person name="Andreopoulos B."/>
            <person name="Barry K.W."/>
            <person name="Bonito G."/>
            <person name="Buee M."/>
            <person name="Carver A."/>
            <person name="Chen C."/>
            <person name="Cichocki N."/>
            <person name="Clum A."/>
            <person name="Culley D."/>
            <person name="Crous P.W."/>
            <person name="Fauchery L."/>
            <person name="Girlanda M."/>
            <person name="Hayes R.D."/>
            <person name="Keri Z."/>
            <person name="LaButti K."/>
            <person name="Lipzen A."/>
            <person name="Lombard V."/>
            <person name="Magnuson J."/>
            <person name="Maillard F."/>
            <person name="Murat C."/>
            <person name="Nolan M."/>
            <person name="Ohm R.A."/>
            <person name="Pangilinan J."/>
            <person name="Pereira M.F."/>
            <person name="Perotto S."/>
            <person name="Peter M."/>
            <person name="Pfister S."/>
            <person name="Riley R."/>
            <person name="Sitrit Y."/>
            <person name="Stielow J.B."/>
            <person name="Szollosi G."/>
            <person name="Zifcakova L."/>
            <person name="Stursova M."/>
            <person name="Spatafora J.W."/>
            <person name="Tedersoo L."/>
            <person name="Vaario L.M."/>
            <person name="Yamada A."/>
            <person name="Yan M."/>
            <person name="Wang P."/>
            <person name="Xu J."/>
            <person name="Bruns T."/>
            <person name="Baldrian P."/>
            <person name="Vilgalys R."/>
            <person name="Dunand C."/>
            <person name="Henrissat B."/>
            <person name="Grigoriev I.V."/>
            <person name="Hibbett D."/>
            <person name="Nagy L.G."/>
            <person name="Martin F.M."/>
        </authorList>
    </citation>
    <scope>NUCLEOTIDE SEQUENCE</scope>
    <source>
        <strain evidence="1">UP504</strain>
    </source>
</reference>
<dbReference type="EMBL" id="MU129309">
    <property type="protein sequence ID" value="KAF9503729.1"/>
    <property type="molecule type" value="Genomic_DNA"/>
</dbReference>
<protein>
    <submittedName>
        <fullName evidence="1">Uncharacterized protein</fullName>
    </submittedName>
</protein>
<organism evidence="1 2">
    <name type="scientific">Hydnum rufescens UP504</name>
    <dbReference type="NCBI Taxonomy" id="1448309"/>
    <lineage>
        <taxon>Eukaryota</taxon>
        <taxon>Fungi</taxon>
        <taxon>Dikarya</taxon>
        <taxon>Basidiomycota</taxon>
        <taxon>Agaricomycotina</taxon>
        <taxon>Agaricomycetes</taxon>
        <taxon>Cantharellales</taxon>
        <taxon>Hydnaceae</taxon>
        <taxon>Hydnum</taxon>
    </lineage>
</organism>
<dbReference type="AlphaFoldDB" id="A0A9P6AEI7"/>
<gene>
    <name evidence="1" type="ORF">BS47DRAFT_1369325</name>
</gene>
<dbReference type="Proteomes" id="UP000886523">
    <property type="component" value="Unassembled WGS sequence"/>
</dbReference>
<name>A0A9P6AEI7_9AGAM</name>
<evidence type="ECO:0000313" key="2">
    <source>
        <dbReference type="Proteomes" id="UP000886523"/>
    </source>
</evidence>
<sequence>MKKVARQALTSGWEVIQGNQVLKFAEYNVNLEEVLNMQPLPRVDTDPHSLGLFIPGSEFKEPSIGASLGPDQGPRMLPPQTGKTSPFMTLCPESATPMQHPRNKLAAILQSQVTNREPTGSWEMSPIGECTMGGILVETPSCFNLQAPLVLIHPSPII</sequence>